<gene>
    <name evidence="1" type="ORF">CEXT_651621</name>
</gene>
<dbReference type="EMBL" id="BPLR01007448">
    <property type="protein sequence ID" value="GIY16995.1"/>
    <property type="molecule type" value="Genomic_DNA"/>
</dbReference>
<evidence type="ECO:0000313" key="1">
    <source>
        <dbReference type="EMBL" id="GIY16995.1"/>
    </source>
</evidence>
<accession>A0AAV4R5J8</accession>
<protein>
    <submittedName>
        <fullName evidence="1">Uncharacterized protein</fullName>
    </submittedName>
</protein>
<organism evidence="1 2">
    <name type="scientific">Caerostris extrusa</name>
    <name type="common">Bark spider</name>
    <name type="synonym">Caerostris bankana</name>
    <dbReference type="NCBI Taxonomy" id="172846"/>
    <lineage>
        <taxon>Eukaryota</taxon>
        <taxon>Metazoa</taxon>
        <taxon>Ecdysozoa</taxon>
        <taxon>Arthropoda</taxon>
        <taxon>Chelicerata</taxon>
        <taxon>Arachnida</taxon>
        <taxon>Araneae</taxon>
        <taxon>Araneomorphae</taxon>
        <taxon>Entelegynae</taxon>
        <taxon>Araneoidea</taxon>
        <taxon>Araneidae</taxon>
        <taxon>Caerostris</taxon>
    </lineage>
</organism>
<proteinExistence type="predicted"/>
<evidence type="ECO:0000313" key="2">
    <source>
        <dbReference type="Proteomes" id="UP001054945"/>
    </source>
</evidence>
<comment type="caution">
    <text evidence="1">The sequence shown here is derived from an EMBL/GenBank/DDBJ whole genome shotgun (WGS) entry which is preliminary data.</text>
</comment>
<sequence>ISAPAKQEKESEIKKQKEELNSEFSVPLKLANSSPKSNNKARILSGIVCPGTFLRYPGEVDSRNGTC</sequence>
<feature type="non-terminal residue" evidence="1">
    <location>
        <position position="1"/>
    </location>
</feature>
<dbReference type="AlphaFoldDB" id="A0AAV4R5J8"/>
<dbReference type="Proteomes" id="UP001054945">
    <property type="component" value="Unassembled WGS sequence"/>
</dbReference>
<name>A0AAV4R5J8_CAEEX</name>
<keyword evidence="2" id="KW-1185">Reference proteome</keyword>
<reference evidence="1 2" key="1">
    <citation type="submission" date="2021-06" db="EMBL/GenBank/DDBJ databases">
        <title>Caerostris extrusa draft genome.</title>
        <authorList>
            <person name="Kono N."/>
            <person name="Arakawa K."/>
        </authorList>
    </citation>
    <scope>NUCLEOTIDE SEQUENCE [LARGE SCALE GENOMIC DNA]</scope>
</reference>